<comment type="caution">
    <text evidence="2">The sequence shown here is derived from an EMBL/GenBank/DDBJ whole genome shotgun (WGS) entry which is preliminary data.</text>
</comment>
<reference evidence="3" key="1">
    <citation type="journal article" date="2021" name="Science">
        <title>Hunting the eagle killer: A cyanobacterial neurotoxin causes vacuolar myelinopathy.</title>
        <authorList>
            <person name="Breinlinger S."/>
            <person name="Phillips T.J."/>
            <person name="Haram B.N."/>
            <person name="Mares J."/>
            <person name="Martinez Yerena J.A."/>
            <person name="Hrouzek P."/>
            <person name="Sobotka R."/>
            <person name="Henderson W.M."/>
            <person name="Schmieder P."/>
            <person name="Williams S.M."/>
            <person name="Lauderdale J.D."/>
            <person name="Wilde H.D."/>
            <person name="Gerrin W."/>
            <person name="Kust A."/>
            <person name="Washington J.W."/>
            <person name="Wagner C."/>
            <person name="Geier B."/>
            <person name="Liebeke M."/>
            <person name="Enke H."/>
            <person name="Niedermeyer T.H.J."/>
            <person name="Wilde S.B."/>
        </authorList>
    </citation>
    <scope>NUCLEOTIDE SEQUENCE [LARGE SCALE GENOMIC DNA]</scope>
    <source>
        <strain evidence="3">Thurmond2011</strain>
    </source>
</reference>
<keyword evidence="1" id="KW-0732">Signal</keyword>
<sequence>MKRLIYTATLTLAIASFNFCVQATTIKASEPFVDIVNAVQFPKIVKPSNANVVRQSFSLWIPQTSNKISEVILNIPPGLNVRKDITVSDNSQINLQAGIAIDGKKIVITFPQPVSSGTTLNVSLNEVNIHGISNGWDYPVKVKFVGINTDIPVGIVQFGVY</sequence>
<protein>
    <recommendedName>
        <fullName evidence="4">DUF2808 domain-containing protein</fullName>
    </recommendedName>
</protein>
<dbReference type="RefSeq" id="WP_208344358.1">
    <property type="nucleotide sequence ID" value="NZ_CAWQFN010000494.1"/>
</dbReference>
<evidence type="ECO:0000313" key="3">
    <source>
        <dbReference type="Proteomes" id="UP000667802"/>
    </source>
</evidence>
<dbReference type="EMBL" id="JAALHA020000014">
    <property type="protein sequence ID" value="MDR9897890.1"/>
    <property type="molecule type" value="Genomic_DNA"/>
</dbReference>
<dbReference type="Proteomes" id="UP000667802">
    <property type="component" value="Unassembled WGS sequence"/>
</dbReference>
<evidence type="ECO:0008006" key="4">
    <source>
        <dbReference type="Google" id="ProtNLM"/>
    </source>
</evidence>
<organism evidence="2 3">
    <name type="scientific">Aetokthonos hydrillicola Thurmond2011</name>
    <dbReference type="NCBI Taxonomy" id="2712845"/>
    <lineage>
        <taxon>Bacteria</taxon>
        <taxon>Bacillati</taxon>
        <taxon>Cyanobacteriota</taxon>
        <taxon>Cyanophyceae</taxon>
        <taxon>Nostocales</taxon>
        <taxon>Hapalosiphonaceae</taxon>
        <taxon>Aetokthonos</taxon>
    </lineage>
</organism>
<dbReference type="AlphaFoldDB" id="A0AAP5MA72"/>
<evidence type="ECO:0000313" key="2">
    <source>
        <dbReference type="EMBL" id="MDR9897890.1"/>
    </source>
</evidence>
<feature type="chain" id="PRO_5042818802" description="DUF2808 domain-containing protein" evidence="1">
    <location>
        <begin position="24"/>
        <end position="161"/>
    </location>
</feature>
<feature type="signal peptide" evidence="1">
    <location>
        <begin position="1"/>
        <end position="23"/>
    </location>
</feature>
<evidence type="ECO:0000256" key="1">
    <source>
        <dbReference type="SAM" id="SignalP"/>
    </source>
</evidence>
<proteinExistence type="predicted"/>
<keyword evidence="3" id="KW-1185">Reference proteome</keyword>
<gene>
    <name evidence="2" type="ORF">G7B40_025485</name>
</gene>
<name>A0AAP5MA72_9CYAN</name>
<accession>A0AAP5MA72</accession>